<accession>A0ABR3D0L2</accession>
<dbReference type="InterPro" id="IPR029063">
    <property type="entry name" value="SAM-dependent_MTases_sf"/>
</dbReference>
<gene>
    <name evidence="4" type="ORF">QR685DRAFT_107558</name>
</gene>
<dbReference type="EMBL" id="JAVLET010000013">
    <property type="protein sequence ID" value="KAL0466230.1"/>
    <property type="molecule type" value="Genomic_DNA"/>
</dbReference>
<dbReference type="Gene3D" id="3.40.50.150">
    <property type="entry name" value="Vaccinia Virus protein VP39"/>
    <property type="match status" value="1"/>
</dbReference>
<dbReference type="Proteomes" id="UP001451303">
    <property type="component" value="Unassembled WGS sequence"/>
</dbReference>
<evidence type="ECO:0000313" key="5">
    <source>
        <dbReference type="Proteomes" id="UP001451303"/>
    </source>
</evidence>
<dbReference type="Pfam" id="PF05971">
    <property type="entry name" value="Methyltransf_10"/>
    <property type="match status" value="1"/>
</dbReference>
<feature type="compositionally biased region" description="Basic and acidic residues" evidence="3">
    <location>
        <begin position="472"/>
        <end position="491"/>
    </location>
</feature>
<dbReference type="PANTHER" id="PTHR13393">
    <property type="entry name" value="SAM-DEPENDENT METHYLTRANSFERASE"/>
    <property type="match status" value="1"/>
</dbReference>
<sequence length="540" mass="60561">METNKRKAAVEEGDEHNLAGEGGLASSVREPAAKRQKQTNNEDFQGQPAQEATKLTSESDRPHNTRSAPPAGPGLGQAVVATGRTPRKWTDEYFRNLYIKDPSFKYLGQKDPDFAPFLDSKNQLDFNDPAAVMQLTKTLLKIDYGLKIDLPSNRLCPPVPNRHNYILWLTSLLSSSSYHPHSNPLPDQKNTKSRPSIGLDIGTGASAIYPLLGCIQHPSWSFIATDIDAHSLSFAQRNIHLNNLQDRITLLHRTPDQPLIAFDSPIITKQSIDKIDFTMCNPPFYSSPSDLLSSAAKKSRPPLTACTGAPVEMVCDGGEVAHIFRMIDESLVLREKVTWYTSMVGKVTSLETVVERLRKEKIQNYAVTELVQGKQTKRWVVGWSFGGMRAGEAEGRGVGGVWKKLLPPVVRMEVGVWKDREKVEKVVERVKKTVEGSELMSWEWSGERMRGVGRARGNVWSRAWRRKRKREMKAVEEGKKKEDGDGNGTKEEEQCKLGFEVVIEVGKDGETKVVLLWREGHDQGLFESLWGYLQGKLKEI</sequence>
<protein>
    <recommendedName>
        <fullName evidence="6">U6 small nuclear RNA (adenine-(43)-N(6))-methyltransferase</fullName>
    </recommendedName>
</protein>
<keyword evidence="1" id="KW-0489">Methyltransferase</keyword>
<evidence type="ECO:0000313" key="4">
    <source>
        <dbReference type="EMBL" id="KAL0466230.1"/>
    </source>
</evidence>
<dbReference type="PANTHER" id="PTHR13393:SF0">
    <property type="entry name" value="RNA N6-ADENOSINE-METHYLTRANSFERASE METTL16"/>
    <property type="match status" value="1"/>
</dbReference>
<organism evidence="4 5">
    <name type="scientific">Neurospora intermedia</name>
    <dbReference type="NCBI Taxonomy" id="5142"/>
    <lineage>
        <taxon>Eukaryota</taxon>
        <taxon>Fungi</taxon>
        <taxon>Dikarya</taxon>
        <taxon>Ascomycota</taxon>
        <taxon>Pezizomycotina</taxon>
        <taxon>Sordariomycetes</taxon>
        <taxon>Sordariomycetidae</taxon>
        <taxon>Sordariales</taxon>
        <taxon>Sordariaceae</taxon>
        <taxon>Neurospora</taxon>
    </lineage>
</organism>
<evidence type="ECO:0000256" key="1">
    <source>
        <dbReference type="ARBA" id="ARBA00022603"/>
    </source>
</evidence>
<feature type="compositionally biased region" description="Polar residues" evidence="3">
    <location>
        <begin position="38"/>
        <end position="56"/>
    </location>
</feature>
<comment type="caution">
    <text evidence="4">The sequence shown here is derived from an EMBL/GenBank/DDBJ whole genome shotgun (WGS) entry which is preliminary data.</text>
</comment>
<name>A0ABR3D0L2_NEUIN</name>
<evidence type="ECO:0000256" key="3">
    <source>
        <dbReference type="SAM" id="MobiDB-lite"/>
    </source>
</evidence>
<reference evidence="4 5" key="1">
    <citation type="submission" date="2023-09" db="EMBL/GenBank/DDBJ databases">
        <title>Multi-omics analysis of a traditional fermented food reveals byproduct-associated fungal strains for waste-to-food upcycling.</title>
        <authorList>
            <consortium name="Lawrence Berkeley National Laboratory"/>
            <person name="Rekdal V.M."/>
            <person name="Villalobos-Escobedo J.M."/>
            <person name="Rodriguez-Valeron N."/>
            <person name="Garcia M.O."/>
            <person name="Vasquez D.P."/>
            <person name="Damayanti I."/>
            <person name="Sorensen P.M."/>
            <person name="Baidoo E.E."/>
            <person name="De Carvalho A.C."/>
            <person name="Riley R."/>
            <person name="Lipzen A."/>
            <person name="He G."/>
            <person name="Yan M."/>
            <person name="Haridas S."/>
            <person name="Daum C."/>
            <person name="Yoshinaga Y."/>
            <person name="Ng V."/>
            <person name="Grigoriev I.V."/>
            <person name="Munk R."/>
            <person name="Nuraida L."/>
            <person name="Wijaya C.H."/>
            <person name="Morales P.-C."/>
            <person name="Keasling J.D."/>
        </authorList>
    </citation>
    <scope>NUCLEOTIDE SEQUENCE [LARGE SCALE GENOMIC DNA]</scope>
    <source>
        <strain evidence="4 5">FGSC 2613</strain>
    </source>
</reference>
<keyword evidence="5" id="KW-1185">Reference proteome</keyword>
<feature type="region of interest" description="Disordered" evidence="3">
    <location>
        <begin position="471"/>
        <end position="491"/>
    </location>
</feature>
<proteinExistence type="predicted"/>
<feature type="compositionally biased region" description="Basic and acidic residues" evidence="3">
    <location>
        <begin position="1"/>
        <end position="18"/>
    </location>
</feature>
<evidence type="ECO:0000256" key="2">
    <source>
        <dbReference type="ARBA" id="ARBA00022679"/>
    </source>
</evidence>
<keyword evidence="2" id="KW-0808">Transferase</keyword>
<evidence type="ECO:0008006" key="6">
    <source>
        <dbReference type="Google" id="ProtNLM"/>
    </source>
</evidence>
<feature type="region of interest" description="Disordered" evidence="3">
    <location>
        <begin position="1"/>
        <end position="79"/>
    </location>
</feature>
<dbReference type="InterPro" id="IPR010286">
    <property type="entry name" value="METTL16/RlmF"/>
</dbReference>
<dbReference type="SUPFAM" id="SSF53335">
    <property type="entry name" value="S-adenosyl-L-methionine-dependent methyltransferases"/>
    <property type="match status" value="1"/>
</dbReference>